<protein>
    <submittedName>
        <fullName evidence="5">Uncharacterized protein LOC112682475</fullName>
    </submittedName>
</protein>
<dbReference type="AlphaFoldDB" id="A0A2S2QVL8"/>
<dbReference type="Proteomes" id="UP000694846">
    <property type="component" value="Unplaced"/>
</dbReference>
<dbReference type="EMBL" id="GGMS01012603">
    <property type="protein sequence ID" value="MBY81806.1"/>
    <property type="molecule type" value="Transcribed_RNA"/>
</dbReference>
<feature type="chain" id="PRO_5044579279" evidence="1">
    <location>
        <begin position="17"/>
        <end position="312"/>
    </location>
</feature>
<dbReference type="RefSeq" id="XP_025408874.1">
    <property type="nucleotide sequence ID" value="XM_025553089.1"/>
</dbReference>
<accession>A0A2S2QVL8</accession>
<sequence>MFIILLLFGLLADVFGYYLANLILPSNPHKELEYTYEKCLSMRKIFYEGQCWDLLTKGPCDEGQWLVLNWDDKMDEGHEQRLTGKCTRRRCSESDLYWPWDGFCYDAKMARHRRLCPNPDTEPVRDEFGDGYCECRTGDSAPYVRALTDDGDENSRPCYPVYSKGPCPSGHVLTPYGWRYGNCTTDQCAAERDNGGHEWQRAAMAPWSDGRCYRLGTRGPCASNEQFAVRWDVMRPDCVRTATELDLFSNKKSTAAEPPATQAPPCKTDHWGACVDGVDVLADDPTYGFKTQLLASAKRHANRDRRKKKRTP</sequence>
<gene>
    <name evidence="5" type="primary">LOC112682475</name>
    <name evidence="3" type="ORF">g.13461</name>
</gene>
<proteinExistence type="predicted"/>
<evidence type="ECO:0000313" key="5">
    <source>
        <dbReference type="RefSeq" id="XP_025408874.1"/>
    </source>
</evidence>
<organism evidence="3">
    <name type="scientific">Sipha flava</name>
    <name type="common">yellow sugarcane aphid</name>
    <dbReference type="NCBI Taxonomy" id="143950"/>
    <lineage>
        <taxon>Eukaryota</taxon>
        <taxon>Metazoa</taxon>
        <taxon>Ecdysozoa</taxon>
        <taxon>Arthropoda</taxon>
        <taxon>Hexapoda</taxon>
        <taxon>Insecta</taxon>
        <taxon>Pterygota</taxon>
        <taxon>Neoptera</taxon>
        <taxon>Paraneoptera</taxon>
        <taxon>Hemiptera</taxon>
        <taxon>Sternorrhyncha</taxon>
        <taxon>Aphidomorpha</taxon>
        <taxon>Aphidoidea</taxon>
        <taxon>Aphididae</taxon>
        <taxon>Sipha</taxon>
    </lineage>
</organism>
<evidence type="ECO:0000256" key="1">
    <source>
        <dbReference type="SAM" id="SignalP"/>
    </source>
</evidence>
<dbReference type="Pfam" id="PF16033">
    <property type="entry name" value="DUF4789"/>
    <property type="match status" value="1"/>
</dbReference>
<dbReference type="InterPro" id="IPR031993">
    <property type="entry name" value="DUF4789"/>
</dbReference>
<reference evidence="5" key="2">
    <citation type="submission" date="2025-04" db="UniProtKB">
        <authorList>
            <consortium name="RefSeq"/>
        </authorList>
    </citation>
    <scope>IDENTIFICATION</scope>
    <source>
        <tissue evidence="5">Whole body</tissue>
    </source>
</reference>
<dbReference type="PANTHER" id="PTHR21177">
    <property type="entry name" value="IP06524P-RELATED"/>
    <property type="match status" value="1"/>
</dbReference>
<dbReference type="OrthoDB" id="6616205at2759"/>
<feature type="signal peptide" evidence="1">
    <location>
        <begin position="1"/>
        <end position="16"/>
    </location>
</feature>
<keyword evidence="1" id="KW-0732">Signal</keyword>
<keyword evidence="4" id="KW-1185">Reference proteome</keyword>
<feature type="domain" description="DUF4789" evidence="2">
    <location>
        <begin position="126"/>
        <end position="221"/>
    </location>
</feature>
<evidence type="ECO:0000259" key="2">
    <source>
        <dbReference type="Pfam" id="PF16033"/>
    </source>
</evidence>
<evidence type="ECO:0000313" key="3">
    <source>
        <dbReference type="EMBL" id="MBY81806.1"/>
    </source>
</evidence>
<reference evidence="3" key="1">
    <citation type="submission" date="2018-04" db="EMBL/GenBank/DDBJ databases">
        <title>Transcriptome assembly of Sipha flava.</title>
        <authorList>
            <person name="Scully E.D."/>
            <person name="Geib S.M."/>
            <person name="Palmer N.A."/>
            <person name="Koch K."/>
            <person name="Bradshaw J."/>
            <person name="Heng-Moss T."/>
            <person name="Sarath G."/>
        </authorList>
    </citation>
    <scope>NUCLEOTIDE SEQUENCE</scope>
</reference>
<name>A0A2S2QVL8_9HEMI</name>
<dbReference type="GeneID" id="112682475"/>
<evidence type="ECO:0000313" key="4">
    <source>
        <dbReference type="Proteomes" id="UP000694846"/>
    </source>
</evidence>